<feature type="chain" id="PRO_5028973308" evidence="7">
    <location>
        <begin position="19"/>
        <end position="366"/>
    </location>
</feature>
<keyword evidence="8" id="KW-1185">Reference proteome</keyword>
<dbReference type="InterPro" id="IPR036258">
    <property type="entry name" value="Apyrase_sf"/>
</dbReference>
<dbReference type="AlphaFoldDB" id="A0A7E4V2W3"/>
<organism evidence="8 9">
    <name type="scientific">Panagrellus redivivus</name>
    <name type="common">Microworm</name>
    <dbReference type="NCBI Taxonomy" id="6233"/>
    <lineage>
        <taxon>Eukaryota</taxon>
        <taxon>Metazoa</taxon>
        <taxon>Ecdysozoa</taxon>
        <taxon>Nematoda</taxon>
        <taxon>Chromadorea</taxon>
        <taxon>Rhabditida</taxon>
        <taxon>Tylenchina</taxon>
        <taxon>Panagrolaimomorpha</taxon>
        <taxon>Panagrolaimoidea</taxon>
        <taxon>Panagrolaimidae</taxon>
        <taxon>Panagrellus</taxon>
    </lineage>
</organism>
<feature type="binding site" evidence="6">
    <location>
        <position position="175"/>
    </location>
    <ligand>
        <name>Ca(2+)</name>
        <dbReference type="ChEBI" id="CHEBI:29108"/>
    </ligand>
</feature>
<feature type="signal peptide" evidence="7">
    <location>
        <begin position="1"/>
        <end position="18"/>
    </location>
</feature>
<accession>A0A7E4V2W3</accession>
<evidence type="ECO:0000256" key="2">
    <source>
        <dbReference type="ARBA" id="ARBA00022723"/>
    </source>
</evidence>
<dbReference type="GO" id="GO:0005509">
    <property type="term" value="F:calcium ion binding"/>
    <property type="evidence" value="ECO:0007669"/>
    <property type="project" value="InterPro"/>
</dbReference>
<dbReference type="WBParaSite" id="Pan_g15580.t1">
    <property type="protein sequence ID" value="Pan_g15580.t1"/>
    <property type="gene ID" value="Pan_g15580"/>
</dbReference>
<evidence type="ECO:0000256" key="1">
    <source>
        <dbReference type="ARBA" id="ARBA00001913"/>
    </source>
</evidence>
<dbReference type="PANTHER" id="PTHR13023">
    <property type="entry name" value="APYRASE"/>
    <property type="match status" value="1"/>
</dbReference>
<comment type="similarity">
    <text evidence="5">Belongs to the apyrase family.</text>
</comment>
<evidence type="ECO:0000256" key="5">
    <source>
        <dbReference type="ARBA" id="ARBA00025738"/>
    </source>
</evidence>
<protein>
    <submittedName>
        <fullName evidence="9">Soluble calcium-activated nucleotidase 1</fullName>
    </submittedName>
</protein>
<evidence type="ECO:0000256" key="7">
    <source>
        <dbReference type="SAM" id="SignalP"/>
    </source>
</evidence>
<dbReference type="Gene3D" id="2.120.10.100">
    <property type="entry name" value="Apyrase"/>
    <property type="match status" value="1"/>
</dbReference>
<reference evidence="8" key="1">
    <citation type="journal article" date="2013" name="Genetics">
        <title>The draft genome and transcriptome of Panagrellus redivivus are shaped by the harsh demands of a free-living lifestyle.</title>
        <authorList>
            <person name="Srinivasan J."/>
            <person name="Dillman A.R."/>
            <person name="Macchietto M.G."/>
            <person name="Heikkinen L."/>
            <person name="Lakso M."/>
            <person name="Fracchia K.M."/>
            <person name="Antoshechkin I."/>
            <person name="Mortazavi A."/>
            <person name="Wong G."/>
            <person name="Sternberg P.W."/>
        </authorList>
    </citation>
    <scope>NUCLEOTIDE SEQUENCE [LARGE SCALE GENOMIC DNA]</scope>
    <source>
        <strain evidence="8">MT8872</strain>
    </source>
</reference>
<dbReference type="Proteomes" id="UP000492821">
    <property type="component" value="Unassembled WGS sequence"/>
</dbReference>
<name>A0A7E4V2W3_PANRE</name>
<keyword evidence="4 6" id="KW-0106">Calcium</keyword>
<evidence type="ECO:0000256" key="3">
    <source>
        <dbReference type="ARBA" id="ARBA00022801"/>
    </source>
</evidence>
<dbReference type="GO" id="GO:0045134">
    <property type="term" value="F:UDP phosphatase activity"/>
    <property type="evidence" value="ECO:0007669"/>
    <property type="project" value="TreeGrafter"/>
</dbReference>
<proteinExistence type="inferred from homology"/>
<keyword evidence="2 6" id="KW-0479">Metal-binding</keyword>
<feature type="binding site" evidence="6">
    <location>
        <position position="128"/>
    </location>
    <ligand>
        <name>Ca(2+)</name>
        <dbReference type="ChEBI" id="CHEBI:29108"/>
    </ligand>
</feature>
<sequence>MATVVLLQAFFAFISVSANPAILRSSSFNFGFNVPVGSQTKVEVKNVRPYNTSKLYTITTRDNHLIVPVVAITDQDADSVVNGSVWYSTYLQGYVQYSQQLSQYSMQWQQSKNFTGSLAFANRGMELSELHSFDGNLITVDDKTGVVYKIRGNDLIPWLIESDGDGESPNFFKAEWMTVKDENLYIGGQGYEYVSPNGSVQSTDTMWIKIVTRFGETTSVNWYNNYLKVRESIGIRFPGYVTHEAVQWSDIHQRWFFLPRRVSTEPYNSEANEFKGSNYLIIADETFDDIQSVRIGDVEPSRGFSTFQFLPETDDNVIIALKTEELLNGTLATYTCIFAIDGTVFFYQQIAGHLKLEGLEFANFMG</sequence>
<evidence type="ECO:0000256" key="4">
    <source>
        <dbReference type="ARBA" id="ARBA00022837"/>
    </source>
</evidence>
<feature type="binding site" evidence="6">
    <location>
        <position position="244"/>
    </location>
    <ligand>
        <name>Ca(2+)</name>
        <dbReference type="ChEBI" id="CHEBI:29108"/>
    </ligand>
</feature>
<keyword evidence="7" id="KW-0732">Signal</keyword>
<comment type="cofactor">
    <cofactor evidence="1 6">
        <name>Ca(2+)</name>
        <dbReference type="ChEBI" id="CHEBI:29108"/>
    </cofactor>
</comment>
<keyword evidence="3" id="KW-0378">Hydrolase</keyword>
<dbReference type="GO" id="GO:0030166">
    <property type="term" value="P:proteoglycan biosynthetic process"/>
    <property type="evidence" value="ECO:0007669"/>
    <property type="project" value="TreeGrafter"/>
</dbReference>
<evidence type="ECO:0000256" key="6">
    <source>
        <dbReference type="PIRSR" id="PIRSR609283-1"/>
    </source>
</evidence>
<dbReference type="GO" id="GO:0004382">
    <property type="term" value="F:GDP phosphatase activity"/>
    <property type="evidence" value="ECO:0007669"/>
    <property type="project" value="TreeGrafter"/>
</dbReference>
<evidence type="ECO:0000313" key="8">
    <source>
        <dbReference type="Proteomes" id="UP000492821"/>
    </source>
</evidence>
<feature type="binding site" evidence="6">
    <location>
        <position position="357"/>
    </location>
    <ligand>
        <name>Ca(2+)</name>
        <dbReference type="ChEBI" id="CHEBI:29108"/>
    </ligand>
</feature>
<feature type="binding site" evidence="6">
    <location>
        <position position="129"/>
    </location>
    <ligand>
        <name>Ca(2+)</name>
        <dbReference type="ChEBI" id="CHEBI:29108"/>
    </ligand>
</feature>
<dbReference type="Pfam" id="PF06079">
    <property type="entry name" value="Apyrase"/>
    <property type="match status" value="1"/>
</dbReference>
<reference evidence="9" key="2">
    <citation type="submission" date="2020-10" db="UniProtKB">
        <authorList>
            <consortium name="WormBaseParasite"/>
        </authorList>
    </citation>
    <scope>IDENTIFICATION</scope>
</reference>
<dbReference type="FunFam" id="2.120.10.100:FF:000001">
    <property type="entry name" value="Soluble calcium-activated nucleotidase 1"/>
    <property type="match status" value="1"/>
</dbReference>
<evidence type="ECO:0000313" key="9">
    <source>
        <dbReference type="WBParaSite" id="Pan_g15580.t1"/>
    </source>
</evidence>
<feature type="binding site" evidence="6">
    <location>
        <position position="305"/>
    </location>
    <ligand>
        <name>Ca(2+)</name>
        <dbReference type="ChEBI" id="CHEBI:29108"/>
    </ligand>
</feature>
<dbReference type="SUPFAM" id="SSF101887">
    <property type="entry name" value="Apyrase"/>
    <property type="match status" value="1"/>
</dbReference>
<dbReference type="PANTHER" id="PTHR13023:SF2">
    <property type="entry name" value="SOLUBLE CALCIUM-ACTIVATED NUCLEOTIDASE 1"/>
    <property type="match status" value="1"/>
</dbReference>
<dbReference type="InterPro" id="IPR009283">
    <property type="entry name" value="Apyrase"/>
</dbReference>